<keyword evidence="4" id="KW-1185">Reference proteome</keyword>
<protein>
    <recommendedName>
        <fullName evidence="5">HTH merR-type domain-containing protein</fullName>
    </recommendedName>
</protein>
<evidence type="ECO:0000256" key="1">
    <source>
        <dbReference type="SAM" id="Coils"/>
    </source>
</evidence>
<gene>
    <name evidence="3" type="ORF">OZ401_005101</name>
</gene>
<proteinExistence type="predicted"/>
<feature type="coiled-coil region" evidence="1">
    <location>
        <begin position="81"/>
        <end position="143"/>
    </location>
</feature>
<feature type="transmembrane region" description="Helical" evidence="2">
    <location>
        <begin position="150"/>
        <end position="172"/>
    </location>
</feature>
<dbReference type="EMBL" id="CP128403">
    <property type="protein sequence ID" value="WJW70417.1"/>
    <property type="molecule type" value="Genomic_DNA"/>
</dbReference>
<dbReference type="Proteomes" id="UP001431572">
    <property type="component" value="Plasmid unnamed3"/>
</dbReference>
<evidence type="ECO:0000256" key="2">
    <source>
        <dbReference type="SAM" id="Phobius"/>
    </source>
</evidence>
<evidence type="ECO:0000313" key="3">
    <source>
        <dbReference type="EMBL" id="WJW70417.1"/>
    </source>
</evidence>
<keyword evidence="2" id="KW-1133">Transmembrane helix</keyword>
<dbReference type="RefSeq" id="WP_341472285.1">
    <property type="nucleotide sequence ID" value="NZ_CP128403.1"/>
</dbReference>
<keyword evidence="3" id="KW-0614">Plasmid</keyword>
<keyword evidence="2" id="KW-0472">Membrane</keyword>
<keyword evidence="2" id="KW-0812">Transmembrane</keyword>
<name>A0ABY9BBE3_9CHLR</name>
<keyword evidence="1" id="KW-0175">Coiled coil</keyword>
<geneLocation type="plasmid" evidence="3 4">
    <name>unnamed3</name>
</geneLocation>
<reference evidence="3" key="1">
    <citation type="journal article" date="2024" name="Nature">
        <title>Anoxygenic phototroph of the Chloroflexota uses a type I reaction centre.</title>
        <authorList>
            <person name="Tsuji J.M."/>
            <person name="Shaw N.A."/>
            <person name="Nagashima S."/>
            <person name="Venkiteswaran J.J."/>
            <person name="Schiff S.L."/>
            <person name="Watanabe T."/>
            <person name="Fukui M."/>
            <person name="Hanada S."/>
            <person name="Tank M."/>
            <person name="Neufeld J.D."/>
        </authorList>
    </citation>
    <scope>NUCLEOTIDE SEQUENCE</scope>
    <source>
        <strain evidence="3">L227-S17</strain>
    </source>
</reference>
<organism evidence="3 4">
    <name type="scientific">Candidatus Chlorohelix allophototropha</name>
    <dbReference type="NCBI Taxonomy" id="3003348"/>
    <lineage>
        <taxon>Bacteria</taxon>
        <taxon>Bacillati</taxon>
        <taxon>Chloroflexota</taxon>
        <taxon>Chloroflexia</taxon>
        <taxon>Candidatus Chloroheliales</taxon>
        <taxon>Candidatus Chloroheliaceae</taxon>
        <taxon>Candidatus Chlorohelix</taxon>
    </lineage>
</organism>
<accession>A0ABY9BBE3</accession>
<evidence type="ECO:0000313" key="4">
    <source>
        <dbReference type="Proteomes" id="UP001431572"/>
    </source>
</evidence>
<sequence>MDMRRLTFTEAAKEAGIHPNSIRNWNKAGKLTTVRSDIIRNQQTWTVEMWEVLQIASAGGLTNSDNPNNNNGNQSAIVAVIEGQRAAITKLEEEREGLLVRIDGLQEGRATDRQEIGQLTGQLQQVEKRIATLENDKASLQGDLRRTNRWIAILIATVLFLALVAALVALVVR</sequence>
<evidence type="ECO:0008006" key="5">
    <source>
        <dbReference type="Google" id="ProtNLM"/>
    </source>
</evidence>